<keyword evidence="2" id="KW-1185">Reference proteome</keyword>
<organism evidence="1 2">
    <name type="scientific">Trifolium medium</name>
    <dbReference type="NCBI Taxonomy" id="97028"/>
    <lineage>
        <taxon>Eukaryota</taxon>
        <taxon>Viridiplantae</taxon>
        <taxon>Streptophyta</taxon>
        <taxon>Embryophyta</taxon>
        <taxon>Tracheophyta</taxon>
        <taxon>Spermatophyta</taxon>
        <taxon>Magnoliopsida</taxon>
        <taxon>eudicotyledons</taxon>
        <taxon>Gunneridae</taxon>
        <taxon>Pentapetalae</taxon>
        <taxon>rosids</taxon>
        <taxon>fabids</taxon>
        <taxon>Fabales</taxon>
        <taxon>Fabaceae</taxon>
        <taxon>Papilionoideae</taxon>
        <taxon>50 kb inversion clade</taxon>
        <taxon>NPAAA clade</taxon>
        <taxon>Hologalegina</taxon>
        <taxon>IRL clade</taxon>
        <taxon>Trifolieae</taxon>
        <taxon>Trifolium</taxon>
    </lineage>
</organism>
<accession>A0A392SS50</accession>
<protein>
    <submittedName>
        <fullName evidence="1">Uncharacterized protein</fullName>
    </submittedName>
</protein>
<sequence length="30" mass="3320">MYLSAMEENDDGGGWSWRKMMVIVAGDGGR</sequence>
<evidence type="ECO:0000313" key="1">
    <source>
        <dbReference type="EMBL" id="MCI50750.1"/>
    </source>
</evidence>
<comment type="caution">
    <text evidence="1">The sequence shown here is derived from an EMBL/GenBank/DDBJ whole genome shotgun (WGS) entry which is preliminary data.</text>
</comment>
<dbReference type="EMBL" id="LXQA010421401">
    <property type="protein sequence ID" value="MCI50750.1"/>
    <property type="molecule type" value="Genomic_DNA"/>
</dbReference>
<reference evidence="1 2" key="1">
    <citation type="journal article" date="2018" name="Front. Plant Sci.">
        <title>Red Clover (Trifolium pratense) and Zigzag Clover (T. medium) - A Picture of Genomic Similarities and Differences.</title>
        <authorList>
            <person name="Dluhosova J."/>
            <person name="Istvanek J."/>
            <person name="Nedelnik J."/>
            <person name="Repkova J."/>
        </authorList>
    </citation>
    <scope>NUCLEOTIDE SEQUENCE [LARGE SCALE GENOMIC DNA]</scope>
    <source>
        <strain evidence="2">cv. 10/8</strain>
        <tissue evidence="1">Leaf</tissue>
    </source>
</reference>
<dbReference type="Proteomes" id="UP000265520">
    <property type="component" value="Unassembled WGS sequence"/>
</dbReference>
<dbReference type="AlphaFoldDB" id="A0A392SS50"/>
<proteinExistence type="predicted"/>
<name>A0A392SS50_9FABA</name>
<evidence type="ECO:0000313" key="2">
    <source>
        <dbReference type="Proteomes" id="UP000265520"/>
    </source>
</evidence>